<sequence>MAPGSLDEKEFDKVINDIQKNMGGVSGENRGIKCMQFSGNFITPCQEVARYLIEKFRNVTIFIFNLMRNVKKIRMIHFAMSYSIKEAYDNRRSFLTPCSRFPRILPPPKVDEINELQKTRESLLIKYKEEDRKCEGYFRNLPYQAQDLLY</sequence>
<dbReference type="Proteomes" id="UP001056978">
    <property type="component" value="Chromosome 1"/>
</dbReference>
<evidence type="ECO:0000313" key="2">
    <source>
        <dbReference type="Proteomes" id="UP001056978"/>
    </source>
</evidence>
<evidence type="ECO:0000313" key="1">
    <source>
        <dbReference type="EMBL" id="KAI4841134.1"/>
    </source>
</evidence>
<proteinExistence type="predicted"/>
<organism evidence="1 2">
    <name type="scientific">Plasmodium brasilianum</name>
    <dbReference type="NCBI Taxonomy" id="5824"/>
    <lineage>
        <taxon>Eukaryota</taxon>
        <taxon>Sar</taxon>
        <taxon>Alveolata</taxon>
        <taxon>Apicomplexa</taxon>
        <taxon>Aconoidasida</taxon>
        <taxon>Haemosporida</taxon>
        <taxon>Plasmodiidae</taxon>
        <taxon>Plasmodium</taxon>
        <taxon>Plasmodium (Plasmodium)</taxon>
    </lineage>
</organism>
<keyword evidence="2" id="KW-1185">Reference proteome</keyword>
<reference evidence="1" key="1">
    <citation type="submission" date="2022-06" db="EMBL/GenBank/DDBJ databases">
        <title>The First Complete Genome of the Simian Malaria Parasite Plasmodium brasilianum.</title>
        <authorList>
            <person name="Bajic M."/>
            <person name="Ravishankar S."/>
        </authorList>
    </citation>
    <scope>NUCLEOTIDE SEQUENCE</scope>
    <source>
        <strain evidence="1">Bolivian I</strain>
    </source>
</reference>
<accession>A0ACB9YF15</accession>
<comment type="caution">
    <text evidence="1">The sequence shown here is derived from an EMBL/GenBank/DDBJ whole genome shotgun (WGS) entry which is preliminary data.</text>
</comment>
<name>A0ACB9YF15_PLABR</name>
<dbReference type="EMBL" id="CM043769">
    <property type="protein sequence ID" value="KAI4841134.1"/>
    <property type="molecule type" value="Genomic_DNA"/>
</dbReference>
<gene>
    <name evidence="1" type="ORF">MKS88_000369</name>
</gene>
<protein>
    <submittedName>
        <fullName evidence="1">Uncharacterized protein</fullName>
    </submittedName>
</protein>